<proteinExistence type="predicted"/>
<evidence type="ECO:0008006" key="3">
    <source>
        <dbReference type="Google" id="ProtNLM"/>
    </source>
</evidence>
<dbReference type="OrthoDB" id="1848142at2"/>
<reference evidence="1 2" key="1">
    <citation type="submission" date="2017-05" db="EMBL/GenBank/DDBJ databases">
        <title>Vagococcus spp. assemblies.</title>
        <authorList>
            <person name="Gulvik C.A."/>
        </authorList>
    </citation>
    <scope>NUCLEOTIDE SEQUENCE [LARGE SCALE GENOMIC DNA]</scope>
    <source>
        <strain evidence="1 2">SS1994</strain>
    </source>
</reference>
<dbReference type="EMBL" id="NGJT01000013">
    <property type="protein sequence ID" value="RST93156.1"/>
    <property type="molecule type" value="Genomic_DNA"/>
</dbReference>
<keyword evidence="2" id="KW-1185">Reference proteome</keyword>
<comment type="caution">
    <text evidence="1">The sequence shown here is derived from an EMBL/GenBank/DDBJ whole genome shotgun (WGS) entry which is preliminary data.</text>
</comment>
<protein>
    <recommendedName>
        <fullName evidence="3">IrrE N-terminal-like domain-containing protein</fullName>
    </recommendedName>
</protein>
<dbReference type="AlphaFoldDB" id="A0A429ZHJ1"/>
<organism evidence="1 2">
    <name type="scientific">Vagococcus bubulae</name>
    <dbReference type="NCBI Taxonomy" id="1977868"/>
    <lineage>
        <taxon>Bacteria</taxon>
        <taxon>Bacillati</taxon>
        <taxon>Bacillota</taxon>
        <taxon>Bacilli</taxon>
        <taxon>Lactobacillales</taxon>
        <taxon>Enterococcaceae</taxon>
        <taxon>Vagococcus</taxon>
    </lineage>
</organism>
<sequence>MNKNEAILILDKWIGILRIKNQWDVELILVNDDKFNKTGDIKIDITDKKALIYLNKQNPRNENIEEVIVHELLHLKLYPLDQLTETLITNHYDENTPAFQMIYEQFMVSLEITVEELTKCFLGKMGENTELSFGRVKEMKSFNELFDGLNDLT</sequence>
<gene>
    <name evidence="1" type="ORF">CBF36_07815</name>
</gene>
<evidence type="ECO:0000313" key="2">
    <source>
        <dbReference type="Proteomes" id="UP000288490"/>
    </source>
</evidence>
<dbReference type="Proteomes" id="UP000288490">
    <property type="component" value="Unassembled WGS sequence"/>
</dbReference>
<accession>A0A429ZHJ1</accession>
<name>A0A429ZHJ1_9ENTE</name>
<evidence type="ECO:0000313" key="1">
    <source>
        <dbReference type="EMBL" id="RST93156.1"/>
    </source>
</evidence>